<dbReference type="GO" id="GO:0003677">
    <property type="term" value="F:DNA binding"/>
    <property type="evidence" value="ECO:0007669"/>
    <property type="project" value="UniProtKB-KW"/>
</dbReference>
<dbReference type="InterPro" id="IPR036390">
    <property type="entry name" value="WH_DNA-bd_sf"/>
</dbReference>
<comment type="caution">
    <text evidence="5">The sequence shown here is derived from an EMBL/GenBank/DDBJ whole genome shotgun (WGS) entry which is preliminary data.</text>
</comment>
<dbReference type="Gene3D" id="1.10.10.10">
    <property type="entry name" value="Winged helix-like DNA-binding domain superfamily/Winged helix DNA-binding domain"/>
    <property type="match status" value="1"/>
</dbReference>
<evidence type="ECO:0000256" key="1">
    <source>
        <dbReference type="ARBA" id="ARBA00023015"/>
    </source>
</evidence>
<dbReference type="PRINTS" id="PR00778">
    <property type="entry name" value="HTHARSR"/>
</dbReference>
<dbReference type="CDD" id="cd00090">
    <property type="entry name" value="HTH_ARSR"/>
    <property type="match status" value="1"/>
</dbReference>
<dbReference type="SMART" id="SM00418">
    <property type="entry name" value="HTH_ARSR"/>
    <property type="match status" value="1"/>
</dbReference>
<gene>
    <name evidence="5" type="ORF">HNQ80_002209</name>
</gene>
<keyword evidence="2 5" id="KW-0238">DNA-binding</keyword>
<dbReference type="InterPro" id="IPR001845">
    <property type="entry name" value="HTH_ArsR_DNA-bd_dom"/>
</dbReference>
<dbReference type="InterPro" id="IPR036388">
    <property type="entry name" value="WH-like_DNA-bd_sf"/>
</dbReference>
<dbReference type="PROSITE" id="PS50987">
    <property type="entry name" value="HTH_ARSR_2"/>
    <property type="match status" value="1"/>
</dbReference>
<name>A0A841KVR6_9FIRM</name>
<dbReference type="GO" id="GO:0003700">
    <property type="term" value="F:DNA-binding transcription factor activity"/>
    <property type="evidence" value="ECO:0007669"/>
    <property type="project" value="InterPro"/>
</dbReference>
<feature type="domain" description="HTH arsR-type" evidence="4">
    <location>
        <begin position="230"/>
        <end position="322"/>
    </location>
</feature>
<keyword evidence="3" id="KW-0804">Transcription</keyword>
<dbReference type="Proteomes" id="UP000579281">
    <property type="component" value="Unassembled WGS sequence"/>
</dbReference>
<proteinExistence type="predicted"/>
<evidence type="ECO:0000256" key="3">
    <source>
        <dbReference type="ARBA" id="ARBA00023163"/>
    </source>
</evidence>
<evidence type="ECO:0000313" key="6">
    <source>
        <dbReference type="Proteomes" id="UP000579281"/>
    </source>
</evidence>
<dbReference type="EMBL" id="JACHEN010000012">
    <property type="protein sequence ID" value="MBB6216110.1"/>
    <property type="molecule type" value="Genomic_DNA"/>
</dbReference>
<dbReference type="InterPro" id="IPR051081">
    <property type="entry name" value="HTH_MetalResp_TranReg"/>
</dbReference>
<accession>A0A841KVR6</accession>
<protein>
    <submittedName>
        <fullName evidence="5">DNA-binding transcriptional ArsR family regulator</fullName>
    </submittedName>
</protein>
<evidence type="ECO:0000256" key="2">
    <source>
        <dbReference type="ARBA" id="ARBA00023125"/>
    </source>
</evidence>
<keyword evidence="6" id="KW-1185">Reference proteome</keyword>
<dbReference type="Pfam" id="PF01022">
    <property type="entry name" value="HTH_5"/>
    <property type="match status" value="1"/>
</dbReference>
<dbReference type="PANTHER" id="PTHR33154">
    <property type="entry name" value="TRANSCRIPTIONAL REGULATOR, ARSR FAMILY"/>
    <property type="match status" value="1"/>
</dbReference>
<dbReference type="InterPro" id="IPR011991">
    <property type="entry name" value="ArsR-like_HTH"/>
</dbReference>
<sequence length="322" mass="38494">MAREFELRIINKPAYYIEMVALLNRVIKDRTYRQIQFNDSQDSFLDLFKDFRIEGCELFELYLYEENIHDIYRLESVLKNYAKNDFLYLLCGEEFSRSEIELLIEKFDSIQGIIANNKYLERYNCNSMRFVFERTDEFVDKLIDVFKILNKEVVELLVEETIYEDSISKVSLDLKSKMPLDVAQGIMGKKFKRVFDFNTYYFIPSYFYGHQPMRTFNEKTQVVIYPTQEADGYNKNMLVNALKIIGDQTRLEIIEKLSVRPMYGKELANELGIVTSTVSHHLEQLRSIGLIHEEREKNTKYFSINRKEYNRFCDGMRRFIEK</sequence>
<dbReference type="SUPFAM" id="SSF46785">
    <property type="entry name" value="Winged helix' DNA-binding domain"/>
    <property type="match status" value="1"/>
</dbReference>
<reference evidence="5 6" key="1">
    <citation type="submission" date="2020-08" db="EMBL/GenBank/DDBJ databases">
        <title>Genomic Encyclopedia of Type Strains, Phase IV (KMG-IV): sequencing the most valuable type-strain genomes for metagenomic binning, comparative biology and taxonomic classification.</title>
        <authorList>
            <person name="Goeker M."/>
        </authorList>
    </citation>
    <scope>NUCLEOTIDE SEQUENCE [LARGE SCALE GENOMIC DNA]</scope>
    <source>
        <strain evidence="5 6">DSM 103526</strain>
    </source>
</reference>
<dbReference type="PANTHER" id="PTHR33154:SF33">
    <property type="entry name" value="TRANSCRIPTIONAL REPRESSOR SDPR"/>
    <property type="match status" value="1"/>
</dbReference>
<evidence type="ECO:0000259" key="4">
    <source>
        <dbReference type="PROSITE" id="PS50987"/>
    </source>
</evidence>
<dbReference type="AlphaFoldDB" id="A0A841KVR6"/>
<organism evidence="5 6">
    <name type="scientific">Anaerosolibacter carboniphilus</name>
    <dbReference type="NCBI Taxonomy" id="1417629"/>
    <lineage>
        <taxon>Bacteria</taxon>
        <taxon>Bacillati</taxon>
        <taxon>Bacillota</taxon>
        <taxon>Clostridia</taxon>
        <taxon>Peptostreptococcales</taxon>
        <taxon>Thermotaleaceae</taxon>
        <taxon>Anaerosolibacter</taxon>
    </lineage>
</organism>
<evidence type="ECO:0000313" key="5">
    <source>
        <dbReference type="EMBL" id="MBB6216110.1"/>
    </source>
</evidence>
<keyword evidence="1" id="KW-0805">Transcription regulation</keyword>
<dbReference type="NCBIfam" id="NF033788">
    <property type="entry name" value="HTH_metalloreg"/>
    <property type="match status" value="1"/>
</dbReference>